<dbReference type="EMBL" id="JBHUDB010000004">
    <property type="protein sequence ID" value="MFD1570677.1"/>
    <property type="molecule type" value="Genomic_DNA"/>
</dbReference>
<dbReference type="RefSeq" id="WP_256416927.1">
    <property type="nucleotide sequence ID" value="NZ_JANHDL010000001.1"/>
</dbReference>
<protein>
    <submittedName>
        <fullName evidence="2">Uncharacterized protein</fullName>
    </submittedName>
</protein>
<evidence type="ECO:0000313" key="3">
    <source>
        <dbReference type="Proteomes" id="UP001597185"/>
    </source>
</evidence>
<proteinExistence type="predicted"/>
<keyword evidence="1" id="KW-0812">Transmembrane</keyword>
<organism evidence="2 3">
    <name type="scientific">Halorubrum laminariae</name>
    <dbReference type="NCBI Taxonomy" id="1433523"/>
    <lineage>
        <taxon>Archaea</taxon>
        <taxon>Methanobacteriati</taxon>
        <taxon>Methanobacteriota</taxon>
        <taxon>Stenosarchaea group</taxon>
        <taxon>Halobacteria</taxon>
        <taxon>Halobacteriales</taxon>
        <taxon>Haloferacaceae</taxon>
        <taxon>Halorubrum</taxon>
    </lineage>
</organism>
<gene>
    <name evidence="2" type="ORF">ACFR9T_08740</name>
</gene>
<comment type="caution">
    <text evidence="2">The sequence shown here is derived from an EMBL/GenBank/DDBJ whole genome shotgun (WGS) entry which is preliminary data.</text>
</comment>
<accession>A0ABD6C1D8</accession>
<evidence type="ECO:0000256" key="1">
    <source>
        <dbReference type="SAM" id="Phobius"/>
    </source>
</evidence>
<evidence type="ECO:0000313" key="2">
    <source>
        <dbReference type="EMBL" id="MFD1570677.1"/>
    </source>
</evidence>
<sequence length="57" mass="5696">MALLTDLLAVAMVALAVGGMLAVALRARDYDMIGTGEGIVVALGAALTVGMTVTTFV</sequence>
<keyword evidence="1" id="KW-0472">Membrane</keyword>
<feature type="transmembrane region" description="Helical" evidence="1">
    <location>
        <begin position="39"/>
        <end position="56"/>
    </location>
</feature>
<keyword evidence="1" id="KW-1133">Transmembrane helix</keyword>
<feature type="transmembrane region" description="Helical" evidence="1">
    <location>
        <begin position="6"/>
        <end position="27"/>
    </location>
</feature>
<reference evidence="2 3" key="1">
    <citation type="journal article" date="2019" name="Int. J. Syst. Evol. Microbiol.">
        <title>The Global Catalogue of Microorganisms (GCM) 10K type strain sequencing project: providing services to taxonomists for standard genome sequencing and annotation.</title>
        <authorList>
            <consortium name="The Broad Institute Genomics Platform"/>
            <consortium name="The Broad Institute Genome Sequencing Center for Infectious Disease"/>
            <person name="Wu L."/>
            <person name="Ma J."/>
        </authorList>
    </citation>
    <scope>NUCLEOTIDE SEQUENCE [LARGE SCALE GENOMIC DNA]</scope>
    <source>
        <strain evidence="2 3">CGMCC 1.12689</strain>
    </source>
</reference>
<keyword evidence="3" id="KW-1185">Reference proteome</keyword>
<dbReference type="AlphaFoldDB" id="A0ABD6C1D8"/>
<name>A0ABD6C1D8_9EURY</name>
<dbReference type="Proteomes" id="UP001597185">
    <property type="component" value="Unassembled WGS sequence"/>
</dbReference>